<comment type="caution">
    <text evidence="2">The sequence shown here is derived from an EMBL/GenBank/DDBJ whole genome shotgun (WGS) entry which is preliminary data.</text>
</comment>
<name>A0A0A2T8Q9_9BACI</name>
<dbReference type="PANTHER" id="PTHR15020:SF50">
    <property type="entry name" value="UPF0659 PROTEIN YMR090W"/>
    <property type="match status" value="1"/>
</dbReference>
<dbReference type="eggNOG" id="COG0702">
    <property type="taxonomic scope" value="Bacteria"/>
</dbReference>
<accession>A0A0A2T8Q9</accession>
<dbReference type="Proteomes" id="UP000030147">
    <property type="component" value="Unassembled WGS sequence"/>
</dbReference>
<dbReference type="Pfam" id="PF13460">
    <property type="entry name" value="NAD_binding_10"/>
    <property type="match status" value="1"/>
</dbReference>
<evidence type="ECO:0000313" key="3">
    <source>
        <dbReference type="Proteomes" id="UP000030147"/>
    </source>
</evidence>
<reference evidence="2 3" key="1">
    <citation type="journal article" date="2015" name="Stand. Genomic Sci.">
        <title>High quality draft genome sequence of the moderately halophilic bacterium Pontibacillus yanchengensis Y32(T) and comparison among Pontibacillus genomes.</title>
        <authorList>
            <person name="Huang J."/>
            <person name="Qiao Z.X."/>
            <person name="Tang J.W."/>
            <person name="Wang G."/>
        </authorList>
    </citation>
    <scope>NUCLEOTIDE SEQUENCE [LARGE SCALE GENOMIC DNA]</scope>
    <source>
        <strain evidence="2 3">Y32</strain>
    </source>
</reference>
<dbReference type="InterPro" id="IPR036291">
    <property type="entry name" value="NAD(P)-bd_dom_sf"/>
</dbReference>
<organism evidence="2 3">
    <name type="scientific">Pontibacillus yanchengensis Y32</name>
    <dbReference type="NCBI Taxonomy" id="1385514"/>
    <lineage>
        <taxon>Bacteria</taxon>
        <taxon>Bacillati</taxon>
        <taxon>Bacillota</taxon>
        <taxon>Bacilli</taxon>
        <taxon>Bacillales</taxon>
        <taxon>Bacillaceae</taxon>
        <taxon>Pontibacillus</taxon>
    </lineage>
</organism>
<dbReference type="PANTHER" id="PTHR15020">
    <property type="entry name" value="FLAVIN REDUCTASE-RELATED"/>
    <property type="match status" value="1"/>
</dbReference>
<dbReference type="InterPro" id="IPR016040">
    <property type="entry name" value="NAD(P)-bd_dom"/>
</dbReference>
<evidence type="ECO:0000313" key="2">
    <source>
        <dbReference type="EMBL" id="KGP71899.1"/>
    </source>
</evidence>
<dbReference type="STRING" id="1385514.N782_15900"/>
<dbReference type="OrthoDB" id="9803892at2"/>
<dbReference type="RefSeq" id="WP_036821640.1">
    <property type="nucleotide sequence ID" value="NZ_AVBF01000044.1"/>
</dbReference>
<evidence type="ECO:0000259" key="1">
    <source>
        <dbReference type="Pfam" id="PF13460"/>
    </source>
</evidence>
<dbReference type="SUPFAM" id="SSF51735">
    <property type="entry name" value="NAD(P)-binding Rossmann-fold domains"/>
    <property type="match status" value="1"/>
</dbReference>
<protein>
    <submittedName>
        <fullName evidence="2">NAD-dependent dehydratase</fullName>
    </submittedName>
</protein>
<gene>
    <name evidence="2" type="ORF">N782_15900</name>
</gene>
<dbReference type="CDD" id="cd05243">
    <property type="entry name" value="SDR_a5"/>
    <property type="match status" value="1"/>
</dbReference>
<dbReference type="Gene3D" id="3.40.50.720">
    <property type="entry name" value="NAD(P)-binding Rossmann-like Domain"/>
    <property type="match status" value="1"/>
</dbReference>
<keyword evidence="3" id="KW-1185">Reference proteome</keyword>
<sequence>MNVLIIGAHGQVGKHVVEKVKDYGHNPVAMVRDTDQVPYFEERNVQTVLADLQGDFRHAFYGIDAVIFAAGSGPHTGADKTIIIDQEAAIKSMELAKEFGIKRYVMLSAIAADRPEIGPSALKHYLYAKGRADEYLRHTDLDYTIVRPGGLTNDAGNGKVYASETINQRGTIPREDVASVLAHVLTVPHLEGKSFDLLSGDQKIEEVFAK</sequence>
<dbReference type="EMBL" id="AVBF01000044">
    <property type="protein sequence ID" value="KGP71899.1"/>
    <property type="molecule type" value="Genomic_DNA"/>
</dbReference>
<dbReference type="AlphaFoldDB" id="A0A0A2T8Q9"/>
<feature type="domain" description="NAD(P)-binding" evidence="1">
    <location>
        <begin position="7"/>
        <end position="186"/>
    </location>
</feature>
<proteinExistence type="predicted"/>